<dbReference type="GO" id="GO:0003677">
    <property type="term" value="F:DNA binding"/>
    <property type="evidence" value="ECO:0007669"/>
    <property type="project" value="UniProtKB-KW"/>
</dbReference>
<evidence type="ECO:0000256" key="3">
    <source>
        <dbReference type="SAM" id="MobiDB-lite"/>
    </source>
</evidence>
<evidence type="ECO:0008006" key="6">
    <source>
        <dbReference type="Google" id="ProtNLM"/>
    </source>
</evidence>
<feature type="compositionally biased region" description="Basic and acidic residues" evidence="3">
    <location>
        <begin position="1"/>
        <end position="10"/>
    </location>
</feature>
<sequence length="1439" mass="160665">ELSDQEETRAGGDACRSTTRREQGSSGLGHYAGWLDEMDGEIGILANNDLPIIGMLGPCDGADEVEDTRAGSLEYRAPTARAKEEAREYIELARQGGPGSPKEWAELCRKGGELVKEAGSVKLAAESLWEVREEQGWNHLCGVANPYLDTILHPDLLEYLRDVRQRGLAARYVGKRERCSAKIHPNGRRNLGQVYRQIWKDMVKLRVLVVPSNLEEMGPVISSPFDAVDKMLPDRSVAPDKRIVHDQRVINCGTDKEWHPPAIQPKHEQVARLILHAKAHLPNTEILMSKKDVAGAFRLLWVDPHDADLFAGDLPWVPEEMEKGEETAEGVDMTVVYLVNLSWAFQSRILVDDNVLIEPWVGLRPWVAGEVYEAGVTTLLGKAAVNRDKDMIEGPFRTFQTVWGLDMETASEEIHLPERRILKGANLLCEPAFEYGSKDITVRAIQRFRGIATGWTVIVRGLKNELKAADRFLGLEHDGSAKARPKVRPTRRRPRAWRDLWELFEEVRWLCARPDTWPTKFGASLRELLPVRERLALAGEWEAGTVFVSSDATKTVIGAIDWTNGLVMRMPDEVAIHVAEMLSFLAFACHVGHLWSGKAVLYGGDNQIVRSWIGERKAGTAVGRLLVRIVNLLEMRFRFALIPAWWRTYHNVHADYVTRCTEGEFQELVEHQKWTIVDVRDSLRQAAIDSERFGPCLLAWGDEDRQVLMQLKERRLSRSVPHALRPDWNQLRFVELCGPSRLVTDFVDAVEAAGSKARRAALWGPVEPGEIVMTSLPPDVHGKVVEAVFKASVDGEALLLVMEGPRGVAWDRALTLAERAGWSAELCEYVTTEFGEVAARRRRCIVASAQVEVKGSFGATTCRSKHPGAPHERQVERHPERTLLGEWGKGKLGEHWRAAAVEVWACQGRSMEHWGQLVEEGVEPDTILIEGARATGAQTASALSLMAAYLCGASTRAGAAWDSVDDANMTKLLRWLRQWKRGLFPRADEESMGRRAGGGNDEDEEAGRCEELLAAQSPPLLPEGPVLPLPTEAHHVHDPELRAGQVWHWGEALWLSDSSDAEGEGDDLRSARHAAGASRRRSERATVAQGEAQVADVPDQVRPFNGDVGMCVDEWVDENLCGYLAESTTKQYAGVYGKWKAWARRQGWATEFLDKSVATEENENKLLGFLGYLGWLGASPATLKQAVFAIKDGHKRHGQGDPTDKMFRLWMLLGALDKRTPKKPRRLGVTPEMLRWITATLDTKECGSAQEKFDALMLKAAVLMAWFFMLRAKEYCESDGVDYAMVLRGADIKFLDSDPKEGRKGVTMQFRKTKTDQEAYGTFVRGRSPPRVPEHGTKTFWDWTRGAATFVSMVRGSDAQELLQRAAQGIGLPPERFRSHSLRIGGASALFQATGEIELVKRTGRWSSSAVQRYLHDGEVALKGVASKMASVEQKIHYT</sequence>
<dbReference type="GO" id="GO:0006310">
    <property type="term" value="P:DNA recombination"/>
    <property type="evidence" value="ECO:0007669"/>
    <property type="project" value="UniProtKB-KW"/>
</dbReference>
<dbReference type="Gene3D" id="1.10.443.10">
    <property type="entry name" value="Intergrase catalytic core"/>
    <property type="match status" value="1"/>
</dbReference>
<comment type="caution">
    <text evidence="4">The sequence shown here is derived from an EMBL/GenBank/DDBJ whole genome shotgun (WGS) entry which is preliminary data.</text>
</comment>
<evidence type="ECO:0000313" key="4">
    <source>
        <dbReference type="EMBL" id="CAE7377685.1"/>
    </source>
</evidence>
<dbReference type="SUPFAM" id="SSF56349">
    <property type="entry name" value="DNA breaking-rejoining enzymes"/>
    <property type="match status" value="1"/>
</dbReference>
<dbReference type="InterPro" id="IPR013762">
    <property type="entry name" value="Integrase-like_cat_sf"/>
</dbReference>
<evidence type="ECO:0000256" key="2">
    <source>
        <dbReference type="ARBA" id="ARBA00023172"/>
    </source>
</evidence>
<keyword evidence="2" id="KW-0233">DNA recombination</keyword>
<evidence type="ECO:0000313" key="5">
    <source>
        <dbReference type="Proteomes" id="UP000601435"/>
    </source>
</evidence>
<protein>
    <recommendedName>
        <fullName evidence="6">Tyr recombinase domain-containing protein</fullName>
    </recommendedName>
</protein>
<dbReference type="PANTHER" id="PTHR34605">
    <property type="entry name" value="PHAGE_INTEGRASE DOMAIN-CONTAINING PROTEIN"/>
    <property type="match status" value="1"/>
</dbReference>
<accession>A0A812QID7</accession>
<dbReference type="PANTHER" id="PTHR34605:SF3">
    <property type="entry name" value="P CELL-TYPE AGGLUTINATION PROTEIN MAP4-LIKE-RELATED"/>
    <property type="match status" value="1"/>
</dbReference>
<gene>
    <name evidence="4" type="ORF">SNEC2469_LOCUS10196</name>
</gene>
<dbReference type="EMBL" id="CAJNJA010016264">
    <property type="protein sequence ID" value="CAE7377685.1"/>
    <property type="molecule type" value="Genomic_DNA"/>
</dbReference>
<organism evidence="4 5">
    <name type="scientific">Symbiodinium necroappetens</name>
    <dbReference type="NCBI Taxonomy" id="1628268"/>
    <lineage>
        <taxon>Eukaryota</taxon>
        <taxon>Sar</taxon>
        <taxon>Alveolata</taxon>
        <taxon>Dinophyceae</taxon>
        <taxon>Suessiales</taxon>
        <taxon>Symbiodiniaceae</taxon>
        <taxon>Symbiodinium</taxon>
    </lineage>
</organism>
<feature type="region of interest" description="Disordered" evidence="3">
    <location>
        <begin position="1"/>
        <end position="27"/>
    </location>
</feature>
<evidence type="ECO:0000256" key="1">
    <source>
        <dbReference type="ARBA" id="ARBA00023125"/>
    </source>
</evidence>
<reference evidence="4" key="1">
    <citation type="submission" date="2021-02" db="EMBL/GenBank/DDBJ databases">
        <authorList>
            <person name="Dougan E. K."/>
            <person name="Rhodes N."/>
            <person name="Thang M."/>
            <person name="Chan C."/>
        </authorList>
    </citation>
    <scope>NUCLEOTIDE SEQUENCE</scope>
</reference>
<feature type="non-terminal residue" evidence="4">
    <location>
        <position position="1439"/>
    </location>
</feature>
<dbReference type="InterPro" id="IPR011010">
    <property type="entry name" value="DNA_brk_join_enz"/>
</dbReference>
<dbReference type="SUPFAM" id="SSF47823">
    <property type="entry name" value="lambda integrase-like, N-terminal domain"/>
    <property type="match status" value="1"/>
</dbReference>
<dbReference type="InterPro" id="IPR010998">
    <property type="entry name" value="Integrase_recombinase_N"/>
</dbReference>
<dbReference type="OrthoDB" id="443399at2759"/>
<dbReference type="Proteomes" id="UP000601435">
    <property type="component" value="Unassembled WGS sequence"/>
</dbReference>
<name>A0A812QID7_9DINO</name>
<dbReference type="GO" id="GO:0015074">
    <property type="term" value="P:DNA integration"/>
    <property type="evidence" value="ECO:0007669"/>
    <property type="project" value="InterPro"/>
</dbReference>
<dbReference type="InterPro" id="IPR052925">
    <property type="entry name" value="Phage_Integrase-like_Recomb"/>
</dbReference>
<keyword evidence="5" id="KW-1185">Reference proteome</keyword>
<proteinExistence type="predicted"/>
<dbReference type="Gene3D" id="1.10.150.130">
    <property type="match status" value="1"/>
</dbReference>
<keyword evidence="1" id="KW-0238">DNA-binding</keyword>
<feature type="region of interest" description="Disordered" evidence="3">
    <location>
        <begin position="1060"/>
        <end position="1094"/>
    </location>
</feature>